<comment type="catalytic activity">
    <reaction evidence="9">
        <text>L-threonyl-[protein] + ATP = O-phospho-L-threonyl-[protein] + ADP + H(+)</text>
        <dbReference type="Rhea" id="RHEA:46608"/>
        <dbReference type="Rhea" id="RHEA-COMP:11060"/>
        <dbReference type="Rhea" id="RHEA-COMP:11605"/>
        <dbReference type="ChEBI" id="CHEBI:15378"/>
        <dbReference type="ChEBI" id="CHEBI:30013"/>
        <dbReference type="ChEBI" id="CHEBI:30616"/>
        <dbReference type="ChEBI" id="CHEBI:61977"/>
        <dbReference type="ChEBI" id="CHEBI:456216"/>
        <dbReference type="EC" id="2.7.11.1"/>
    </reaction>
</comment>
<evidence type="ECO:0000256" key="1">
    <source>
        <dbReference type="ARBA" id="ARBA00004167"/>
    </source>
</evidence>
<dbReference type="InterPro" id="IPR003609">
    <property type="entry name" value="Pan_app"/>
</dbReference>
<evidence type="ECO:0000256" key="8">
    <source>
        <dbReference type="ARBA" id="ARBA00023180"/>
    </source>
</evidence>
<comment type="caution">
    <text evidence="17">The sequence shown here is derived from an EMBL/GenBank/DDBJ whole genome shotgun (WGS) entry which is preliminary data.</text>
</comment>
<comment type="subcellular location">
    <subcellularLocation>
        <location evidence="1">Membrane</location>
        <topology evidence="1">Single-pass membrane protein</topology>
    </subcellularLocation>
</comment>
<keyword evidence="7" id="KW-1015">Disulfide bond</keyword>
<evidence type="ECO:0000259" key="16">
    <source>
        <dbReference type="PROSITE" id="PS50948"/>
    </source>
</evidence>
<dbReference type="EMBL" id="JAFEMO010000006">
    <property type="protein sequence ID" value="KAH7569057.1"/>
    <property type="molecule type" value="Genomic_DNA"/>
</dbReference>
<dbReference type="PROSITE" id="PS50026">
    <property type="entry name" value="EGF_3"/>
    <property type="match status" value="1"/>
</dbReference>
<dbReference type="Pfam" id="PF01453">
    <property type="entry name" value="B_lectin"/>
    <property type="match status" value="1"/>
</dbReference>
<dbReference type="Gene3D" id="3.30.200.20">
    <property type="entry name" value="Phosphorylase Kinase, domain 1"/>
    <property type="match status" value="1"/>
</dbReference>
<proteinExistence type="predicted"/>
<dbReference type="PROSITE" id="PS50948">
    <property type="entry name" value="PAN"/>
    <property type="match status" value="1"/>
</dbReference>
<evidence type="ECO:0000256" key="2">
    <source>
        <dbReference type="ARBA" id="ARBA00012513"/>
    </source>
</evidence>
<dbReference type="InterPro" id="IPR036426">
    <property type="entry name" value="Bulb-type_lectin_dom_sf"/>
</dbReference>
<keyword evidence="4 13" id="KW-0732">Signal</keyword>
<feature type="transmembrane region" description="Helical" evidence="12">
    <location>
        <begin position="441"/>
        <end position="463"/>
    </location>
</feature>
<dbReference type="InterPro" id="IPR000742">
    <property type="entry name" value="EGF"/>
</dbReference>
<dbReference type="InterPro" id="IPR021820">
    <property type="entry name" value="S-locus_recpt_kinase_C"/>
</dbReference>
<evidence type="ECO:0000256" key="5">
    <source>
        <dbReference type="ARBA" id="ARBA00022989"/>
    </source>
</evidence>
<evidence type="ECO:0000256" key="6">
    <source>
        <dbReference type="ARBA" id="ARBA00023136"/>
    </source>
</evidence>
<evidence type="ECO:0000313" key="18">
    <source>
        <dbReference type="Proteomes" id="UP000827721"/>
    </source>
</evidence>
<keyword evidence="6 12" id="KW-0472">Membrane</keyword>
<sequence>MNPVKWSLYALLIFHFFQFSTTIDTITANNSIRDGDVIVSGGRVFALGFFSRGYSVKRYLGIWHYQILEQTIVWVANRDHPITGTSGVLSINSQGNLVLYEGNQSTAPVWSTNVSVTSMNNTVAQLSDLGNLVLVQNGAKNMLWQSFDHPTHTLLPFMKLGLDRRKGVDRFLTSWKSSDDPGTGYYSYRIDPSGFPQLSFYKGSVKWWRTGSWTGQRWSGVPEMTRNYIFNITFVNNEDEVYIMDGVTDPSVLTRMIVNESGIVQRFTWNNRANRWIELWSAPKEQCDYYSHCGASSNCNPYRSDEFMCTCLPGFEPKYPHEWYLRDGSSGCNRKHGMSTCQRGEGFVKLARVKVPDTSVTHVDMSSDLKECENKCLSNCSCIAYTSAYSESYGGIGCLTYHGDLLDTRTYTNIGQDLYVRVNASELALYAKNGSLGKKNIVAIVICSFLAMLLLVAFVCLFFRKRRGKSRSRNFKYSFRSLTLLDDSLGRNEQDRNRRNTDLPLFDLSTIAAATNNFSPENKLGEGGFGSVYKVWDQWREGKAIEIVDKSMGGSYSVHEVLRCIQIGLLCVQEQATDRPTMSIVVFMLGNDHPLPSPKQPAFIAKRTHNNGDVTWNSSEGGSSINDVTISTLHGR</sequence>
<dbReference type="Pfam" id="PF08276">
    <property type="entry name" value="PAN_2"/>
    <property type="match status" value="1"/>
</dbReference>
<dbReference type="InterPro" id="IPR000858">
    <property type="entry name" value="S_locus_glycoprot_dom"/>
</dbReference>
<evidence type="ECO:0000256" key="3">
    <source>
        <dbReference type="ARBA" id="ARBA00022692"/>
    </source>
</evidence>
<evidence type="ECO:0000313" key="17">
    <source>
        <dbReference type="EMBL" id="KAH7569057.1"/>
    </source>
</evidence>
<organism evidence="17 18">
    <name type="scientific">Xanthoceras sorbifolium</name>
    <dbReference type="NCBI Taxonomy" id="99658"/>
    <lineage>
        <taxon>Eukaryota</taxon>
        <taxon>Viridiplantae</taxon>
        <taxon>Streptophyta</taxon>
        <taxon>Embryophyta</taxon>
        <taxon>Tracheophyta</taxon>
        <taxon>Spermatophyta</taxon>
        <taxon>Magnoliopsida</taxon>
        <taxon>eudicotyledons</taxon>
        <taxon>Gunneridae</taxon>
        <taxon>Pentapetalae</taxon>
        <taxon>rosids</taxon>
        <taxon>malvids</taxon>
        <taxon>Sapindales</taxon>
        <taxon>Sapindaceae</taxon>
        <taxon>Xanthoceroideae</taxon>
        <taxon>Xanthoceras</taxon>
    </lineage>
</organism>
<evidence type="ECO:0000256" key="4">
    <source>
        <dbReference type="ARBA" id="ARBA00022729"/>
    </source>
</evidence>
<dbReference type="CDD" id="cd01098">
    <property type="entry name" value="PAN_AP_plant"/>
    <property type="match status" value="1"/>
</dbReference>
<feature type="domain" description="Apple" evidence="16">
    <location>
        <begin position="341"/>
        <end position="423"/>
    </location>
</feature>
<dbReference type="Proteomes" id="UP000827721">
    <property type="component" value="Unassembled WGS sequence"/>
</dbReference>
<feature type="signal peptide" evidence="13">
    <location>
        <begin position="1"/>
        <end position="22"/>
    </location>
</feature>
<feature type="domain" description="EGF-like" evidence="14">
    <location>
        <begin position="283"/>
        <end position="321"/>
    </location>
</feature>
<feature type="chain" id="PRO_5045238913" description="non-specific serine/threonine protein kinase" evidence="13">
    <location>
        <begin position="23"/>
        <end position="636"/>
    </location>
</feature>
<dbReference type="EC" id="2.7.11.1" evidence="2"/>
<evidence type="ECO:0000256" key="11">
    <source>
        <dbReference type="PROSITE-ProRule" id="PRU00076"/>
    </source>
</evidence>
<dbReference type="SUPFAM" id="SSF56112">
    <property type="entry name" value="Protein kinase-like (PK-like)"/>
    <property type="match status" value="1"/>
</dbReference>
<keyword evidence="11" id="KW-0245">EGF-like domain</keyword>
<dbReference type="SMART" id="SM00473">
    <property type="entry name" value="PAN_AP"/>
    <property type="match status" value="1"/>
</dbReference>
<keyword evidence="3 12" id="KW-0812">Transmembrane</keyword>
<evidence type="ECO:0000259" key="15">
    <source>
        <dbReference type="PROSITE" id="PS50927"/>
    </source>
</evidence>
<dbReference type="PANTHER" id="PTHR32444:SF63">
    <property type="entry name" value="G-TYPE LECTIN S-RECEPTOR-LIKE SERINE_THREONINE-PROTEIN KINASE RKS1"/>
    <property type="match status" value="1"/>
</dbReference>
<keyword evidence="8" id="KW-0325">Glycoprotein</keyword>
<keyword evidence="5 12" id="KW-1133">Transmembrane helix</keyword>
<dbReference type="InterPro" id="IPR011009">
    <property type="entry name" value="Kinase-like_dom_sf"/>
</dbReference>
<feature type="domain" description="Bulb-type lectin" evidence="15">
    <location>
        <begin position="23"/>
        <end position="147"/>
    </location>
</feature>
<evidence type="ECO:0000256" key="9">
    <source>
        <dbReference type="ARBA" id="ARBA00047899"/>
    </source>
</evidence>
<dbReference type="SMART" id="SM00108">
    <property type="entry name" value="B_lectin"/>
    <property type="match status" value="1"/>
</dbReference>
<dbReference type="Pfam" id="PF00954">
    <property type="entry name" value="S_locus_glycop"/>
    <property type="match status" value="1"/>
</dbReference>
<evidence type="ECO:0000256" key="7">
    <source>
        <dbReference type="ARBA" id="ARBA00023157"/>
    </source>
</evidence>
<name>A0ABQ8HXH3_9ROSI</name>
<dbReference type="CDD" id="cd00028">
    <property type="entry name" value="B_lectin"/>
    <property type="match status" value="1"/>
</dbReference>
<protein>
    <recommendedName>
        <fullName evidence="2">non-specific serine/threonine protein kinase</fullName>
        <ecNumber evidence="2">2.7.11.1</ecNumber>
    </recommendedName>
</protein>
<comment type="caution">
    <text evidence="11">Lacks conserved residue(s) required for the propagation of feature annotation.</text>
</comment>
<evidence type="ECO:0000256" key="10">
    <source>
        <dbReference type="ARBA" id="ARBA00048679"/>
    </source>
</evidence>
<dbReference type="Gene3D" id="2.90.10.10">
    <property type="entry name" value="Bulb-type lectin domain"/>
    <property type="match status" value="1"/>
</dbReference>
<dbReference type="Pfam" id="PF11883">
    <property type="entry name" value="DUF3403"/>
    <property type="match status" value="1"/>
</dbReference>
<dbReference type="PROSITE" id="PS50927">
    <property type="entry name" value="BULB_LECTIN"/>
    <property type="match status" value="1"/>
</dbReference>
<reference evidence="17 18" key="1">
    <citation type="submission" date="2021-02" db="EMBL/GenBank/DDBJ databases">
        <title>Plant Genome Project.</title>
        <authorList>
            <person name="Zhang R.-G."/>
        </authorList>
    </citation>
    <scope>NUCLEOTIDE SEQUENCE [LARGE SCALE GENOMIC DNA]</scope>
    <source>
        <tissue evidence="17">Leaves</tissue>
    </source>
</reference>
<accession>A0ABQ8HXH3</accession>
<dbReference type="InterPro" id="IPR001480">
    <property type="entry name" value="Bulb-type_lectin_dom"/>
</dbReference>
<evidence type="ECO:0000256" key="13">
    <source>
        <dbReference type="SAM" id="SignalP"/>
    </source>
</evidence>
<keyword evidence="18" id="KW-1185">Reference proteome</keyword>
<dbReference type="SUPFAM" id="SSF51110">
    <property type="entry name" value="alpha-D-mannose-specific plant lectins"/>
    <property type="match status" value="1"/>
</dbReference>
<evidence type="ECO:0000256" key="12">
    <source>
        <dbReference type="SAM" id="Phobius"/>
    </source>
</evidence>
<evidence type="ECO:0000259" key="14">
    <source>
        <dbReference type="PROSITE" id="PS50026"/>
    </source>
</evidence>
<dbReference type="PANTHER" id="PTHR32444">
    <property type="entry name" value="BULB-TYPE LECTIN DOMAIN-CONTAINING PROTEIN"/>
    <property type="match status" value="1"/>
</dbReference>
<comment type="catalytic activity">
    <reaction evidence="10">
        <text>L-seryl-[protein] + ATP = O-phospho-L-seryl-[protein] + ADP + H(+)</text>
        <dbReference type="Rhea" id="RHEA:17989"/>
        <dbReference type="Rhea" id="RHEA-COMP:9863"/>
        <dbReference type="Rhea" id="RHEA-COMP:11604"/>
        <dbReference type="ChEBI" id="CHEBI:15378"/>
        <dbReference type="ChEBI" id="CHEBI:29999"/>
        <dbReference type="ChEBI" id="CHEBI:30616"/>
        <dbReference type="ChEBI" id="CHEBI:83421"/>
        <dbReference type="ChEBI" id="CHEBI:456216"/>
        <dbReference type="EC" id="2.7.11.1"/>
    </reaction>
</comment>
<gene>
    <name evidence="17" type="ORF">JRO89_XS06G0095700</name>
</gene>